<proteinExistence type="predicted"/>
<dbReference type="Pfam" id="PF12906">
    <property type="entry name" value="RINGv"/>
    <property type="match status" value="1"/>
</dbReference>
<evidence type="ECO:0000256" key="1">
    <source>
        <dbReference type="ARBA" id="ARBA00004141"/>
    </source>
</evidence>
<evidence type="ECO:0000256" key="2">
    <source>
        <dbReference type="ARBA" id="ARBA00022679"/>
    </source>
</evidence>
<feature type="compositionally biased region" description="Basic and acidic residues" evidence="10">
    <location>
        <begin position="13"/>
        <end position="23"/>
    </location>
</feature>
<dbReference type="InterPro" id="IPR013083">
    <property type="entry name" value="Znf_RING/FYVE/PHD"/>
</dbReference>
<dbReference type="GO" id="GO:0016020">
    <property type="term" value="C:membrane"/>
    <property type="evidence" value="ECO:0007669"/>
    <property type="project" value="UniProtKB-SubCell"/>
</dbReference>
<evidence type="ECO:0000256" key="3">
    <source>
        <dbReference type="ARBA" id="ARBA00022692"/>
    </source>
</evidence>
<feature type="domain" description="RING-CH-type" evidence="11">
    <location>
        <begin position="32"/>
        <end position="95"/>
    </location>
</feature>
<name>A0ABD6E857_9BILA</name>
<keyword evidence="9" id="KW-0472">Membrane</keyword>
<keyword evidence="2" id="KW-0808">Transferase</keyword>
<dbReference type="GO" id="GO:0016740">
    <property type="term" value="F:transferase activity"/>
    <property type="evidence" value="ECO:0007669"/>
    <property type="project" value="UniProtKB-KW"/>
</dbReference>
<organism evidence="12 13">
    <name type="scientific">Gnathostoma spinigerum</name>
    <dbReference type="NCBI Taxonomy" id="75299"/>
    <lineage>
        <taxon>Eukaryota</taxon>
        <taxon>Metazoa</taxon>
        <taxon>Ecdysozoa</taxon>
        <taxon>Nematoda</taxon>
        <taxon>Chromadorea</taxon>
        <taxon>Rhabditida</taxon>
        <taxon>Spirurina</taxon>
        <taxon>Gnathostomatomorpha</taxon>
        <taxon>Gnathostomatoidea</taxon>
        <taxon>Gnathostomatidae</taxon>
        <taxon>Gnathostoma</taxon>
    </lineage>
</organism>
<comment type="subcellular location">
    <subcellularLocation>
        <location evidence="1">Membrane</location>
        <topology evidence="1">Multi-pass membrane protein</topology>
    </subcellularLocation>
</comment>
<dbReference type="PANTHER" id="PTHR46065">
    <property type="entry name" value="E3 UBIQUITIN-PROTEIN LIGASE MARCH 2/3 FAMILY MEMBER"/>
    <property type="match status" value="1"/>
</dbReference>
<keyword evidence="7" id="KW-0862">Zinc</keyword>
<dbReference type="Gene3D" id="3.30.40.10">
    <property type="entry name" value="Zinc/RING finger domain, C3HC4 (zinc finger)"/>
    <property type="match status" value="1"/>
</dbReference>
<dbReference type="PROSITE" id="PS51292">
    <property type="entry name" value="ZF_RING_CH"/>
    <property type="match status" value="1"/>
</dbReference>
<evidence type="ECO:0000256" key="9">
    <source>
        <dbReference type="ARBA" id="ARBA00023136"/>
    </source>
</evidence>
<dbReference type="PANTHER" id="PTHR46065:SF3">
    <property type="entry name" value="FI20425P1"/>
    <property type="match status" value="1"/>
</dbReference>
<dbReference type="GO" id="GO:0008270">
    <property type="term" value="F:zinc ion binding"/>
    <property type="evidence" value="ECO:0007669"/>
    <property type="project" value="UniProtKB-KW"/>
</dbReference>
<evidence type="ECO:0000259" key="11">
    <source>
        <dbReference type="PROSITE" id="PS51292"/>
    </source>
</evidence>
<evidence type="ECO:0000256" key="7">
    <source>
        <dbReference type="ARBA" id="ARBA00022833"/>
    </source>
</evidence>
<protein>
    <recommendedName>
        <fullName evidence="11">RING-CH-type domain-containing protein</fullName>
    </recommendedName>
</protein>
<dbReference type="InterPro" id="IPR011016">
    <property type="entry name" value="Znf_RING-CH"/>
</dbReference>
<keyword evidence="8" id="KW-1133">Transmembrane helix</keyword>
<keyword evidence="3" id="KW-0812">Transmembrane</keyword>
<keyword evidence="4" id="KW-0479">Metal-binding</keyword>
<dbReference type="SMART" id="SM00744">
    <property type="entry name" value="RINGv"/>
    <property type="match status" value="1"/>
</dbReference>
<evidence type="ECO:0000313" key="12">
    <source>
        <dbReference type="EMBL" id="MFH4974349.1"/>
    </source>
</evidence>
<comment type="caution">
    <text evidence="12">The sequence shown here is derived from an EMBL/GenBank/DDBJ whole genome shotgun (WGS) entry which is preliminary data.</text>
</comment>
<keyword evidence="6" id="KW-0833">Ubl conjugation pathway</keyword>
<gene>
    <name evidence="12" type="ORF">AB6A40_001058</name>
</gene>
<sequence>MVFSETSDITHASCREHGETSKEGEDEEDTEAETSAARVCKFCYSDETVSEWLSPCRCSGSIKWVHSSCLDKWFSKASVFQQSQCMTCKYHYRKQWKLKPLKEWSRPQLHLSLWEIVEIIFDAYSTYRFCFGIYKTIHGQRSVLTQMAHFIFWSAFIANDQRLAYYSNLSQLLASSVVRVTVLDAK</sequence>
<accession>A0ABD6E857</accession>
<evidence type="ECO:0000256" key="5">
    <source>
        <dbReference type="ARBA" id="ARBA00022771"/>
    </source>
</evidence>
<keyword evidence="5" id="KW-0863">Zinc-finger</keyword>
<evidence type="ECO:0000256" key="4">
    <source>
        <dbReference type="ARBA" id="ARBA00022723"/>
    </source>
</evidence>
<reference evidence="12 13" key="1">
    <citation type="submission" date="2024-08" db="EMBL/GenBank/DDBJ databases">
        <title>Gnathostoma spinigerum genome.</title>
        <authorList>
            <person name="Gonzalez-Bertolin B."/>
            <person name="Monzon S."/>
            <person name="Zaballos A."/>
            <person name="Jimenez P."/>
            <person name="Dekumyoy P."/>
            <person name="Varona S."/>
            <person name="Cuesta I."/>
            <person name="Sumanam S."/>
            <person name="Adisakwattana P."/>
            <person name="Gasser R.B."/>
            <person name="Hernandez-Gonzalez A."/>
            <person name="Young N.D."/>
            <person name="Perteguer M.J."/>
        </authorList>
    </citation>
    <scope>NUCLEOTIDE SEQUENCE [LARGE SCALE GENOMIC DNA]</scope>
    <source>
        <strain evidence="12">AL3</strain>
        <tissue evidence="12">Liver</tissue>
    </source>
</reference>
<keyword evidence="13" id="KW-1185">Reference proteome</keyword>
<dbReference type="Proteomes" id="UP001608902">
    <property type="component" value="Unassembled WGS sequence"/>
</dbReference>
<evidence type="ECO:0000256" key="6">
    <source>
        <dbReference type="ARBA" id="ARBA00022786"/>
    </source>
</evidence>
<dbReference type="CDD" id="cd16495">
    <property type="entry name" value="RING_CH-C4HC3_MARCH"/>
    <property type="match status" value="1"/>
</dbReference>
<dbReference type="AlphaFoldDB" id="A0ABD6E857"/>
<evidence type="ECO:0000256" key="8">
    <source>
        <dbReference type="ARBA" id="ARBA00022989"/>
    </source>
</evidence>
<dbReference type="EMBL" id="JBGFUD010000357">
    <property type="protein sequence ID" value="MFH4974349.1"/>
    <property type="molecule type" value="Genomic_DNA"/>
</dbReference>
<evidence type="ECO:0000256" key="10">
    <source>
        <dbReference type="SAM" id="MobiDB-lite"/>
    </source>
</evidence>
<evidence type="ECO:0000313" key="13">
    <source>
        <dbReference type="Proteomes" id="UP001608902"/>
    </source>
</evidence>
<dbReference type="SUPFAM" id="SSF57850">
    <property type="entry name" value="RING/U-box"/>
    <property type="match status" value="1"/>
</dbReference>
<feature type="region of interest" description="Disordered" evidence="10">
    <location>
        <begin position="1"/>
        <end position="32"/>
    </location>
</feature>
<feature type="compositionally biased region" description="Polar residues" evidence="10">
    <location>
        <begin position="1"/>
        <end position="10"/>
    </location>
</feature>